<comment type="subcellular location">
    <subcellularLocation>
        <location evidence="2">Nucleus</location>
        <location evidence="2">Nucleolus</location>
    </subcellularLocation>
</comment>
<evidence type="ECO:0000313" key="8">
    <source>
        <dbReference type="Proteomes" id="UP001148786"/>
    </source>
</evidence>
<feature type="compositionally biased region" description="Polar residues" evidence="6">
    <location>
        <begin position="39"/>
        <end position="64"/>
    </location>
</feature>
<protein>
    <recommendedName>
        <fullName evidence="4">Nucleolar protein 16</fullName>
    </recommendedName>
</protein>
<reference evidence="7" key="1">
    <citation type="submission" date="2022-07" db="EMBL/GenBank/DDBJ databases">
        <title>Genome Sequence of Agrocybe chaxingu.</title>
        <authorList>
            <person name="Buettner E."/>
        </authorList>
    </citation>
    <scope>NUCLEOTIDE SEQUENCE</scope>
    <source>
        <strain evidence="7">MP-N11</strain>
    </source>
</reference>
<comment type="similarity">
    <text evidence="3">Belongs to the NOP16 family.</text>
</comment>
<dbReference type="PANTHER" id="PTHR13243:SF1">
    <property type="entry name" value="NUCLEOLAR PROTEIN 16"/>
    <property type="match status" value="1"/>
</dbReference>
<dbReference type="GO" id="GO:0042273">
    <property type="term" value="P:ribosomal large subunit biogenesis"/>
    <property type="evidence" value="ECO:0007669"/>
    <property type="project" value="TreeGrafter"/>
</dbReference>
<evidence type="ECO:0000256" key="3">
    <source>
        <dbReference type="ARBA" id="ARBA00008479"/>
    </source>
</evidence>
<feature type="region of interest" description="Disordered" evidence="6">
    <location>
        <begin position="25"/>
        <end position="65"/>
    </location>
</feature>
<accession>A0A9W8K1S5</accession>
<evidence type="ECO:0000256" key="5">
    <source>
        <dbReference type="ARBA" id="ARBA00023242"/>
    </source>
</evidence>
<proteinExistence type="inferred from homology"/>
<dbReference type="AlphaFoldDB" id="A0A9W8K1S5"/>
<comment type="function">
    <text evidence="1">Involved in the biogenesis of the 60S ribosomal subunit.</text>
</comment>
<name>A0A9W8K1S5_9AGAR</name>
<sequence length="194" mass="20718">MKLKKVPERTESHSYAKLGLLVSSDPVASGGVETPLGPTAQNNSEQQPAASTWTNPNPPSTSVLSGFGRIVRDEAGNVIGVEMNEEDPQEEAMETDDFDLDGVDSHIDEDEGSIAEALESISATPTGSTTLSLPLSGVGSRHVSSGEVKYLEPLVKKHGSNIEAMTRDVKLNPEQRTVGQLRRALRKAGLLTQQ</sequence>
<organism evidence="7 8">
    <name type="scientific">Agrocybe chaxingu</name>
    <dbReference type="NCBI Taxonomy" id="84603"/>
    <lineage>
        <taxon>Eukaryota</taxon>
        <taxon>Fungi</taxon>
        <taxon>Dikarya</taxon>
        <taxon>Basidiomycota</taxon>
        <taxon>Agaricomycotina</taxon>
        <taxon>Agaricomycetes</taxon>
        <taxon>Agaricomycetidae</taxon>
        <taxon>Agaricales</taxon>
        <taxon>Agaricineae</taxon>
        <taxon>Strophariaceae</taxon>
        <taxon>Agrocybe</taxon>
    </lineage>
</organism>
<dbReference type="PANTHER" id="PTHR13243">
    <property type="entry name" value="HSPC111 PROTEIN-RELATED"/>
    <property type="match status" value="1"/>
</dbReference>
<evidence type="ECO:0000256" key="2">
    <source>
        <dbReference type="ARBA" id="ARBA00004604"/>
    </source>
</evidence>
<comment type="caution">
    <text evidence="7">The sequence shown here is derived from an EMBL/GenBank/DDBJ whole genome shotgun (WGS) entry which is preliminary data.</text>
</comment>
<dbReference type="GO" id="GO:0005730">
    <property type="term" value="C:nucleolus"/>
    <property type="evidence" value="ECO:0007669"/>
    <property type="project" value="UniProtKB-SubCell"/>
</dbReference>
<evidence type="ECO:0000313" key="7">
    <source>
        <dbReference type="EMBL" id="KAJ3503419.1"/>
    </source>
</evidence>
<evidence type="ECO:0000256" key="4">
    <source>
        <dbReference type="ARBA" id="ARBA00015522"/>
    </source>
</evidence>
<evidence type="ECO:0000256" key="1">
    <source>
        <dbReference type="ARBA" id="ARBA00002889"/>
    </source>
</evidence>
<dbReference type="Pfam" id="PF09420">
    <property type="entry name" value="Nop16"/>
    <property type="match status" value="1"/>
</dbReference>
<evidence type="ECO:0000256" key="6">
    <source>
        <dbReference type="SAM" id="MobiDB-lite"/>
    </source>
</evidence>
<keyword evidence="8" id="KW-1185">Reference proteome</keyword>
<keyword evidence="5" id="KW-0539">Nucleus</keyword>
<dbReference type="InterPro" id="IPR019002">
    <property type="entry name" value="Ribosome_biogenesis_Nop16"/>
</dbReference>
<dbReference type="EMBL" id="JANKHO010001144">
    <property type="protein sequence ID" value="KAJ3503419.1"/>
    <property type="molecule type" value="Genomic_DNA"/>
</dbReference>
<gene>
    <name evidence="7" type="ORF">NLJ89_g8444</name>
</gene>
<dbReference type="OrthoDB" id="285729at2759"/>
<dbReference type="Proteomes" id="UP001148786">
    <property type="component" value="Unassembled WGS sequence"/>
</dbReference>